<dbReference type="GO" id="GO:0042744">
    <property type="term" value="P:hydrogen peroxide catabolic process"/>
    <property type="evidence" value="ECO:0007669"/>
    <property type="project" value="TreeGrafter"/>
</dbReference>
<evidence type="ECO:0000313" key="7">
    <source>
        <dbReference type="Proteomes" id="UP000748108"/>
    </source>
</evidence>
<evidence type="ECO:0000256" key="3">
    <source>
        <dbReference type="ARBA" id="ARBA00023157"/>
    </source>
</evidence>
<dbReference type="InterPro" id="IPR000866">
    <property type="entry name" value="AhpC/TSA"/>
</dbReference>
<evidence type="ECO:0000256" key="1">
    <source>
        <dbReference type="ARBA" id="ARBA00009796"/>
    </source>
</evidence>
<dbReference type="Pfam" id="PF00578">
    <property type="entry name" value="AhpC-TSA"/>
    <property type="match status" value="1"/>
</dbReference>
<dbReference type="InterPro" id="IPR013766">
    <property type="entry name" value="Thioredoxin_domain"/>
</dbReference>
<dbReference type="GO" id="GO:0005829">
    <property type="term" value="C:cytosol"/>
    <property type="evidence" value="ECO:0007669"/>
    <property type="project" value="TreeGrafter"/>
</dbReference>
<protein>
    <submittedName>
        <fullName evidence="6">Redoxin domain-containing protein</fullName>
    </submittedName>
</protein>
<feature type="domain" description="Thioredoxin" evidence="5">
    <location>
        <begin position="20"/>
        <end position="137"/>
    </location>
</feature>
<comment type="caution">
    <text evidence="6">The sequence shown here is derived from an EMBL/GenBank/DDBJ whole genome shotgun (WGS) entry which is preliminary data.</text>
</comment>
<dbReference type="GO" id="GO:0045454">
    <property type="term" value="P:cell redox homeostasis"/>
    <property type="evidence" value="ECO:0007669"/>
    <property type="project" value="TreeGrafter"/>
</dbReference>
<dbReference type="InterPro" id="IPR036249">
    <property type="entry name" value="Thioredoxin-like_sf"/>
</dbReference>
<organism evidence="6 7">
    <name type="scientific">Hydrogenibacillus schlegelii</name>
    <name type="common">Bacillus schlegelii</name>
    <dbReference type="NCBI Taxonomy" id="1484"/>
    <lineage>
        <taxon>Bacteria</taxon>
        <taxon>Bacillati</taxon>
        <taxon>Bacillota</taxon>
        <taxon>Bacilli</taxon>
        <taxon>Bacillales</taxon>
        <taxon>Bacillales Family X. Incertae Sedis</taxon>
        <taxon>Hydrogenibacillus</taxon>
    </lineage>
</organism>
<dbReference type="Gene3D" id="3.40.30.10">
    <property type="entry name" value="Glutaredoxin"/>
    <property type="match status" value="1"/>
</dbReference>
<reference evidence="6" key="1">
    <citation type="journal article" date="2021" name="Microbiology">
        <title>Metagenomic Analysis of the Microbial Community in the Underground Coal Fire Area (Kemerovo Region, Russia) Revealed Predominance of Thermophilic Members of the Phyla Deinococcus-thermus, Aquificae, and Firmicutes.</title>
        <authorList>
            <person name="Kadnikov V."/>
            <person name="Mardanov A.V."/>
            <person name="Beletsky A.V."/>
            <person name="Karnachuk O.V."/>
            <person name="Ravin N.V."/>
        </authorList>
    </citation>
    <scope>NUCLEOTIDE SEQUENCE</scope>
    <source>
        <strain evidence="6">RBS10-49</strain>
    </source>
</reference>
<dbReference type="EMBL" id="JAHHQF010000098">
    <property type="protein sequence ID" value="MBT9283429.1"/>
    <property type="molecule type" value="Genomic_DNA"/>
</dbReference>
<gene>
    <name evidence="6" type="ORF">KM312_12475</name>
</gene>
<evidence type="ECO:0000256" key="4">
    <source>
        <dbReference type="ARBA" id="ARBA00037420"/>
    </source>
</evidence>
<accession>A0A947CYC8</accession>
<keyword evidence="2" id="KW-0560">Oxidoreductase</keyword>
<dbReference type="AlphaFoldDB" id="A0A947CYC8"/>
<dbReference type="GO" id="GO:0006979">
    <property type="term" value="P:response to oxidative stress"/>
    <property type="evidence" value="ECO:0007669"/>
    <property type="project" value="TreeGrafter"/>
</dbReference>
<dbReference type="GO" id="GO:0033554">
    <property type="term" value="P:cellular response to stress"/>
    <property type="evidence" value="ECO:0007669"/>
    <property type="project" value="TreeGrafter"/>
</dbReference>
<comment type="function">
    <text evidence="4">Thiol-specific peroxidase that catalyzes the reduction of hydrogen peroxide and organic hydroperoxides to water and alcohols, respectively. Plays a role in cell protection against oxidative stress by detoxifying peroxides.</text>
</comment>
<dbReference type="PANTHER" id="PTHR10681">
    <property type="entry name" value="THIOREDOXIN PEROXIDASE"/>
    <property type="match status" value="1"/>
</dbReference>
<name>A0A947CYC8_HYDSH</name>
<keyword evidence="3" id="KW-1015">Disulfide bond</keyword>
<dbReference type="PANTHER" id="PTHR10681:SF128">
    <property type="entry name" value="THIOREDOXIN-DEPENDENT PEROXIDE REDUCTASE, MITOCHONDRIAL"/>
    <property type="match status" value="1"/>
</dbReference>
<comment type="similarity">
    <text evidence="1">Belongs to the peroxiredoxin family. AhpC/Prx1 subfamily.</text>
</comment>
<dbReference type="InterPro" id="IPR050217">
    <property type="entry name" value="Peroxiredoxin"/>
</dbReference>
<dbReference type="GO" id="GO:0008379">
    <property type="term" value="F:thioredoxin peroxidase activity"/>
    <property type="evidence" value="ECO:0007669"/>
    <property type="project" value="TreeGrafter"/>
</dbReference>
<evidence type="ECO:0000256" key="2">
    <source>
        <dbReference type="ARBA" id="ARBA00023002"/>
    </source>
</evidence>
<dbReference type="SUPFAM" id="SSF52833">
    <property type="entry name" value="Thioredoxin-like"/>
    <property type="match status" value="1"/>
</dbReference>
<dbReference type="Proteomes" id="UP000748108">
    <property type="component" value="Unassembled WGS sequence"/>
</dbReference>
<evidence type="ECO:0000313" key="6">
    <source>
        <dbReference type="EMBL" id="MBT9283429.1"/>
    </source>
</evidence>
<dbReference type="PROSITE" id="PS51352">
    <property type="entry name" value="THIOREDOXIN_2"/>
    <property type="match status" value="1"/>
</dbReference>
<sequence>MTQPDQVARPGDTVAAAFLPRIGEKVPYFEAMTTHGKRTLDDDRGKWRILFSHPADFTPVCTTEFVAFPTIDPELKKRGAELLGLSIDSLYAHIAWVPDGWPTPWPGAGGRGSRSDVANRYRLPRFEAGRCGPGALA</sequence>
<evidence type="ECO:0000259" key="5">
    <source>
        <dbReference type="PROSITE" id="PS51352"/>
    </source>
</evidence>
<proteinExistence type="inferred from homology"/>